<dbReference type="GO" id="GO:0003677">
    <property type="term" value="F:DNA binding"/>
    <property type="evidence" value="ECO:0007669"/>
    <property type="project" value="InterPro"/>
</dbReference>
<dbReference type="GO" id="GO:0045881">
    <property type="term" value="P:positive regulation of sporulation resulting in formation of a cellular spore"/>
    <property type="evidence" value="ECO:0007669"/>
    <property type="project" value="TreeGrafter"/>
</dbReference>
<dbReference type="InterPro" id="IPR029063">
    <property type="entry name" value="SAM-dependent_MTases_sf"/>
</dbReference>
<dbReference type="InterPro" id="IPR015840">
    <property type="entry name" value="DNA_MeTrfase_ParB"/>
</dbReference>
<dbReference type="PANTHER" id="PTHR33375:SF1">
    <property type="entry name" value="CHROMOSOME-PARTITIONING PROTEIN PARB-RELATED"/>
    <property type="match status" value="1"/>
</dbReference>
<keyword evidence="2" id="KW-0808">Transferase</keyword>
<evidence type="ECO:0000259" key="5">
    <source>
        <dbReference type="SMART" id="SM00470"/>
    </source>
</evidence>
<evidence type="ECO:0000256" key="2">
    <source>
        <dbReference type="ARBA" id="ARBA00022679"/>
    </source>
</evidence>
<dbReference type="RefSeq" id="WP_199023568.1">
    <property type="nucleotide sequence ID" value="NZ_JAELVR010000002.1"/>
</dbReference>
<feature type="domain" description="ParB-like N-terminal" evidence="5">
    <location>
        <begin position="13"/>
        <end position="99"/>
    </location>
</feature>
<dbReference type="GO" id="GO:0007059">
    <property type="term" value="P:chromosome segregation"/>
    <property type="evidence" value="ECO:0007669"/>
    <property type="project" value="TreeGrafter"/>
</dbReference>
<dbReference type="InterPro" id="IPR003115">
    <property type="entry name" value="ParB_N"/>
</dbReference>
<dbReference type="InterPro" id="IPR036086">
    <property type="entry name" value="ParB/Sulfiredoxin_sf"/>
</dbReference>
<accession>A0A8J7J097</accession>
<comment type="similarity">
    <text evidence="4">Belongs to the N(4)/N(6)-methyltransferase family.</text>
</comment>
<dbReference type="Gene3D" id="3.40.50.150">
    <property type="entry name" value="Vaccinia Virus protein VP39"/>
    <property type="match status" value="1"/>
</dbReference>
<evidence type="ECO:0000256" key="3">
    <source>
        <dbReference type="ARBA" id="ARBA00047942"/>
    </source>
</evidence>
<evidence type="ECO:0000313" key="7">
    <source>
        <dbReference type="Proteomes" id="UP000619079"/>
    </source>
</evidence>
<dbReference type="AlphaFoldDB" id="A0A8J7J097"/>
<dbReference type="GO" id="GO:0032259">
    <property type="term" value="P:methylation"/>
    <property type="evidence" value="ECO:0007669"/>
    <property type="project" value="UniProtKB-KW"/>
</dbReference>
<protein>
    <recommendedName>
        <fullName evidence="4">Methyltransferase</fullName>
        <ecNumber evidence="4">2.1.1.-</ecNumber>
    </recommendedName>
</protein>
<evidence type="ECO:0000256" key="1">
    <source>
        <dbReference type="ARBA" id="ARBA00022603"/>
    </source>
</evidence>
<keyword evidence="7" id="KW-1185">Reference proteome</keyword>
<dbReference type="InterPro" id="IPR050336">
    <property type="entry name" value="Chromosome_partition/occlusion"/>
</dbReference>
<evidence type="ECO:0000313" key="6">
    <source>
        <dbReference type="EMBL" id="MBJ6370780.1"/>
    </source>
</evidence>
<comment type="catalytic activity">
    <reaction evidence="3">
        <text>a 2'-deoxyadenosine in DNA + S-adenosyl-L-methionine = an N(6)-methyl-2'-deoxyadenosine in DNA + S-adenosyl-L-homocysteine + H(+)</text>
        <dbReference type="Rhea" id="RHEA:15197"/>
        <dbReference type="Rhea" id="RHEA-COMP:12418"/>
        <dbReference type="Rhea" id="RHEA-COMP:12419"/>
        <dbReference type="ChEBI" id="CHEBI:15378"/>
        <dbReference type="ChEBI" id="CHEBI:57856"/>
        <dbReference type="ChEBI" id="CHEBI:59789"/>
        <dbReference type="ChEBI" id="CHEBI:90615"/>
        <dbReference type="ChEBI" id="CHEBI:90616"/>
        <dbReference type="EC" id="2.1.1.72"/>
    </reaction>
</comment>
<dbReference type="SMART" id="SM00470">
    <property type="entry name" value="ParB"/>
    <property type="match status" value="1"/>
</dbReference>
<dbReference type="PIRSF" id="PIRSF036758">
    <property type="entry name" value="Aden_M_ParB"/>
    <property type="match status" value="1"/>
</dbReference>
<dbReference type="Pfam" id="PF02195">
    <property type="entry name" value="ParB_N"/>
    <property type="match status" value="1"/>
</dbReference>
<dbReference type="GO" id="GO:0009007">
    <property type="term" value="F:site-specific DNA-methyltransferase (adenine-specific) activity"/>
    <property type="evidence" value="ECO:0007669"/>
    <property type="project" value="UniProtKB-EC"/>
</dbReference>
<organism evidence="6 7">
    <name type="scientific">Sedimentitalea arenosa</name>
    <dbReference type="NCBI Taxonomy" id="2798803"/>
    <lineage>
        <taxon>Bacteria</taxon>
        <taxon>Pseudomonadati</taxon>
        <taxon>Pseudomonadota</taxon>
        <taxon>Alphaproteobacteria</taxon>
        <taxon>Rhodobacterales</taxon>
        <taxon>Paracoccaceae</taxon>
        <taxon>Sedimentitalea</taxon>
    </lineage>
</organism>
<comment type="caution">
    <text evidence="6">The sequence shown here is derived from an EMBL/GenBank/DDBJ whole genome shotgun (WGS) entry which is preliminary data.</text>
</comment>
<dbReference type="PANTHER" id="PTHR33375">
    <property type="entry name" value="CHROMOSOME-PARTITIONING PROTEIN PARB-RELATED"/>
    <property type="match status" value="1"/>
</dbReference>
<dbReference type="Pfam" id="PF01555">
    <property type="entry name" value="N6_N4_Mtase"/>
    <property type="match status" value="1"/>
</dbReference>
<proteinExistence type="inferred from homology"/>
<dbReference type="GO" id="GO:0005694">
    <property type="term" value="C:chromosome"/>
    <property type="evidence" value="ECO:0007669"/>
    <property type="project" value="TreeGrafter"/>
</dbReference>
<dbReference type="EC" id="2.1.1.-" evidence="4"/>
<sequence>MAVRAERQVREIRQVTVADLVPYANNARTHSEAQVVRIAGSIREFGFNNPVLVDGANGIIAGHGRVLAARKLGLATVPVIELGHLTEAQKRAYILADNRLAEQAGWDRELLAMELGDLAELDVDLSGIGFEGAELDALLGLGAGDPREEETPPVPDAPVSRPGDLWLLGTHRLLCGDATIPEDVTRLLDGVAPHLMVTDPPYGVEYDPDWRNQAGVADTARTGTVMNDDRADWRAAWALFPGDVAYVWHGALHATTVADSLVASGFDIRSQIIWAKERHVLSRGHYHWQHEPCWYAVRGTGHWSGDRKQSTLWSIPNRDQDAQTVHGTQKPVECMRRPILNNSSPGQAVYEPFCGSGTTLIAAETTGRQCHAMELDPAYVDVAVLRWQAFSGQDAVLGGDGRTFAEVKAERLSETLNDEDAVA</sequence>
<reference evidence="6" key="1">
    <citation type="submission" date="2020-12" db="EMBL/GenBank/DDBJ databases">
        <title>Sedimentitalea sp. nov., isolated from sand in Incheon.</title>
        <authorList>
            <person name="Kim W."/>
        </authorList>
    </citation>
    <scope>NUCLEOTIDE SEQUENCE</scope>
    <source>
        <strain evidence="6">CAU 1593</strain>
    </source>
</reference>
<dbReference type="EMBL" id="JAELVR010000002">
    <property type="protein sequence ID" value="MBJ6370780.1"/>
    <property type="molecule type" value="Genomic_DNA"/>
</dbReference>
<keyword evidence="1" id="KW-0489">Methyltransferase</keyword>
<dbReference type="InterPro" id="IPR001091">
    <property type="entry name" value="RM_Methyltransferase"/>
</dbReference>
<dbReference type="PRINTS" id="PR00508">
    <property type="entry name" value="S21N4MTFRASE"/>
</dbReference>
<dbReference type="SUPFAM" id="SSF110849">
    <property type="entry name" value="ParB/Sulfiredoxin"/>
    <property type="match status" value="1"/>
</dbReference>
<dbReference type="SUPFAM" id="SSF53335">
    <property type="entry name" value="S-adenosyl-L-methionine-dependent methyltransferases"/>
    <property type="match status" value="1"/>
</dbReference>
<evidence type="ECO:0000256" key="4">
    <source>
        <dbReference type="RuleBase" id="RU362026"/>
    </source>
</evidence>
<dbReference type="CDD" id="cd16403">
    <property type="entry name" value="ParB_N_like_MT"/>
    <property type="match status" value="1"/>
</dbReference>
<dbReference type="GO" id="GO:0008170">
    <property type="term" value="F:N-methyltransferase activity"/>
    <property type="evidence" value="ECO:0007669"/>
    <property type="project" value="InterPro"/>
</dbReference>
<dbReference type="Gene3D" id="3.90.1530.10">
    <property type="entry name" value="Conserved hypothetical protein from pyrococcus furiosus pfu- 392566-001, ParB domain"/>
    <property type="match status" value="1"/>
</dbReference>
<gene>
    <name evidence="6" type="ORF">JF290_04520</name>
</gene>
<dbReference type="InterPro" id="IPR002941">
    <property type="entry name" value="DNA_methylase_N4/N6"/>
</dbReference>
<name>A0A8J7J097_9RHOB</name>
<dbReference type="Proteomes" id="UP000619079">
    <property type="component" value="Unassembled WGS sequence"/>
</dbReference>